<dbReference type="InterPro" id="IPR050570">
    <property type="entry name" value="Cell_wall_metabolism_enzyme"/>
</dbReference>
<comment type="caution">
    <text evidence="3">The sequence shown here is derived from an EMBL/GenBank/DDBJ whole genome shotgun (WGS) entry which is preliminary data.</text>
</comment>
<organism evidence="3 4">
    <name type="scientific">Microbacterium amylolyticum</name>
    <dbReference type="NCBI Taxonomy" id="936337"/>
    <lineage>
        <taxon>Bacteria</taxon>
        <taxon>Bacillati</taxon>
        <taxon>Actinomycetota</taxon>
        <taxon>Actinomycetes</taxon>
        <taxon>Micrococcales</taxon>
        <taxon>Microbacteriaceae</taxon>
        <taxon>Microbacterium</taxon>
    </lineage>
</organism>
<dbReference type="Proteomes" id="UP001519362">
    <property type="component" value="Unassembled WGS sequence"/>
</dbReference>
<dbReference type="PANTHER" id="PTHR21666:SF270">
    <property type="entry name" value="MUREIN HYDROLASE ACTIVATOR ENVC"/>
    <property type="match status" value="1"/>
</dbReference>
<evidence type="ECO:0000313" key="3">
    <source>
        <dbReference type="EMBL" id="MBP2437118.1"/>
    </source>
</evidence>
<feature type="region of interest" description="Disordered" evidence="1">
    <location>
        <begin position="39"/>
        <end position="86"/>
    </location>
</feature>
<feature type="compositionally biased region" description="Low complexity" evidence="1">
    <location>
        <begin position="1"/>
        <end position="13"/>
    </location>
</feature>
<dbReference type="Pfam" id="PF01551">
    <property type="entry name" value="Peptidase_M23"/>
    <property type="match status" value="1"/>
</dbReference>
<evidence type="ECO:0000259" key="2">
    <source>
        <dbReference type="Pfam" id="PF01551"/>
    </source>
</evidence>
<reference evidence="3 4" key="1">
    <citation type="submission" date="2021-03" db="EMBL/GenBank/DDBJ databases">
        <title>Sequencing the genomes of 1000 actinobacteria strains.</title>
        <authorList>
            <person name="Klenk H.-P."/>
        </authorList>
    </citation>
    <scope>NUCLEOTIDE SEQUENCE [LARGE SCALE GENOMIC DNA]</scope>
    <source>
        <strain evidence="3 4">DSM 24221</strain>
    </source>
</reference>
<keyword evidence="4" id="KW-1185">Reference proteome</keyword>
<protein>
    <submittedName>
        <fullName evidence="3">Murein DD-endopeptidase MepM/ murein hydrolase activator NlpD</fullName>
    </submittedName>
</protein>
<evidence type="ECO:0000256" key="1">
    <source>
        <dbReference type="SAM" id="MobiDB-lite"/>
    </source>
</evidence>
<keyword evidence="3" id="KW-0378">Hydrolase</keyword>
<dbReference type="EMBL" id="JAGIOL010000001">
    <property type="protein sequence ID" value="MBP2437118.1"/>
    <property type="molecule type" value="Genomic_DNA"/>
</dbReference>
<evidence type="ECO:0000313" key="4">
    <source>
        <dbReference type="Proteomes" id="UP001519362"/>
    </source>
</evidence>
<dbReference type="CDD" id="cd12797">
    <property type="entry name" value="M23_peptidase"/>
    <property type="match status" value="1"/>
</dbReference>
<name>A0ABS4ZJA4_9MICO</name>
<dbReference type="Gene3D" id="2.70.70.10">
    <property type="entry name" value="Glucose Permease (Domain IIA)"/>
    <property type="match status" value="1"/>
</dbReference>
<feature type="domain" description="M23ase beta-sheet core" evidence="2">
    <location>
        <begin position="269"/>
        <end position="369"/>
    </location>
</feature>
<dbReference type="PANTHER" id="PTHR21666">
    <property type="entry name" value="PEPTIDASE-RELATED"/>
    <property type="match status" value="1"/>
</dbReference>
<dbReference type="GO" id="GO:0016787">
    <property type="term" value="F:hydrolase activity"/>
    <property type="evidence" value="ECO:0007669"/>
    <property type="project" value="UniProtKB-KW"/>
</dbReference>
<accession>A0ABS4ZJA4</accession>
<gene>
    <name evidence="3" type="ORF">JOF34_001704</name>
</gene>
<dbReference type="InterPro" id="IPR016047">
    <property type="entry name" value="M23ase_b-sheet_dom"/>
</dbReference>
<sequence>MKSDSSAAATATTRRSRRAARAADAQVAEDVIAEVTISEQPPLSRRARRRVGTGATPVVEDPAPIAPEFDAPLAPAADVPTPSEEQQKQQDAFAAAAEAFSFTGEQIRVVDEESAAEREQPTRRERSAASKALNTPFRRFAAATASAGALVAVGLIAAGATLPFATGTGALTDVAAASGSETETVEVAALPETQLQAYVAGENVETNALTRVEGYEASTQQNVAFAAAAASGINTANAVFENDIRADIQWPFIVGTGMSSPYGMRWGRLHEGIDFVPGEGAPIQSIADGVVRIATEAGGAYGVNVYVDHIIDGQLVSSHYAHMQYGSLQVQAGDTVKVGDVLGNVGNTGRSYGAHLHFEVIVNGTAIDPMPWMQEHGNRHFSDEEREAARAAIVDQLGGAFLTD</sequence>
<dbReference type="InterPro" id="IPR011055">
    <property type="entry name" value="Dup_hybrid_motif"/>
</dbReference>
<feature type="region of interest" description="Disordered" evidence="1">
    <location>
        <begin position="1"/>
        <end position="26"/>
    </location>
</feature>
<dbReference type="RefSeq" id="WP_165134740.1">
    <property type="nucleotide sequence ID" value="NZ_CP049253.1"/>
</dbReference>
<dbReference type="SUPFAM" id="SSF51261">
    <property type="entry name" value="Duplicated hybrid motif"/>
    <property type="match status" value="1"/>
</dbReference>
<proteinExistence type="predicted"/>